<feature type="domain" description="Spore protein YkvP/CgeB glycosyl transferase-like" evidence="1">
    <location>
        <begin position="203"/>
        <end position="347"/>
    </location>
</feature>
<dbReference type="Gene3D" id="3.40.50.2000">
    <property type="entry name" value="Glycogen Phosphorylase B"/>
    <property type="match status" value="1"/>
</dbReference>
<dbReference type="AlphaFoldDB" id="A0A370HLF6"/>
<dbReference type="SUPFAM" id="SSF53756">
    <property type="entry name" value="UDP-Glycosyltransferase/glycogen phosphorylase"/>
    <property type="match status" value="1"/>
</dbReference>
<dbReference type="OrthoDB" id="9774625at2"/>
<evidence type="ECO:0000259" key="1">
    <source>
        <dbReference type="Pfam" id="PF13524"/>
    </source>
</evidence>
<dbReference type="InterPro" id="IPR055259">
    <property type="entry name" value="YkvP/CgeB_Glyco_trans-like"/>
</dbReference>
<accession>A0A370HLF6</accession>
<proteinExistence type="predicted"/>
<dbReference type="RefSeq" id="WP_114770216.1">
    <property type="nucleotide sequence ID" value="NZ_QQBB01000004.1"/>
</dbReference>
<organism evidence="2 3">
    <name type="scientific">Microvirga subterranea</name>
    <dbReference type="NCBI Taxonomy" id="186651"/>
    <lineage>
        <taxon>Bacteria</taxon>
        <taxon>Pseudomonadati</taxon>
        <taxon>Pseudomonadota</taxon>
        <taxon>Alphaproteobacteria</taxon>
        <taxon>Hyphomicrobiales</taxon>
        <taxon>Methylobacteriaceae</taxon>
        <taxon>Microvirga</taxon>
    </lineage>
</organism>
<sequence>MKIVVFGLTISSSWGNGHATLWRGLCRALARLGHQVVFFERDVPYYAMNRDLHEVPGGTLVLYDDWAEALPRAKAEIKDADAVMVTSYCPDGIAAGELVLGTPRAKRVFYDLDTPVTLSRLKSQEGIGYIGPQGLKDYDLVLSYTGGAALEQLRSELGARRVEALYGHVDPDHHRPVPPQESYRSDLSYLGTYATDRQATLHELFIEPAQFRPDLRFVIGGAQYPQDFPWLENIFFVQHLPPSEHPSFFCSSRLTLNVTRSAMAEMGWCPSGRLFEAAACGVPLLSDSWPGIDSFFSPGQEILIARTTEDALNALDMSDAELSQVAKAGRERVLEEHTSMRRAQELETFLSTGDPASTANHVRDTVMEA</sequence>
<name>A0A370HLF6_9HYPH</name>
<evidence type="ECO:0000313" key="2">
    <source>
        <dbReference type="EMBL" id="RDI59329.1"/>
    </source>
</evidence>
<comment type="caution">
    <text evidence="2">The sequence shown here is derived from an EMBL/GenBank/DDBJ whole genome shotgun (WGS) entry which is preliminary data.</text>
</comment>
<dbReference type="Pfam" id="PF13524">
    <property type="entry name" value="Glyco_trans_1_2"/>
    <property type="match status" value="1"/>
</dbReference>
<dbReference type="EMBL" id="QQBB01000004">
    <property type="protein sequence ID" value="RDI59329.1"/>
    <property type="molecule type" value="Genomic_DNA"/>
</dbReference>
<evidence type="ECO:0000313" key="3">
    <source>
        <dbReference type="Proteomes" id="UP000254925"/>
    </source>
</evidence>
<gene>
    <name evidence="2" type="ORF">DES45_104240</name>
</gene>
<keyword evidence="3" id="KW-1185">Reference proteome</keyword>
<protein>
    <submittedName>
        <fullName evidence="2">Spore maturation protein CgeB</fullName>
    </submittedName>
</protein>
<reference evidence="2 3" key="1">
    <citation type="submission" date="2018-07" db="EMBL/GenBank/DDBJ databases">
        <title>Genomic Encyclopedia of Type Strains, Phase IV (KMG-IV): sequencing the most valuable type-strain genomes for metagenomic binning, comparative biology and taxonomic classification.</title>
        <authorList>
            <person name="Goeker M."/>
        </authorList>
    </citation>
    <scope>NUCLEOTIDE SEQUENCE [LARGE SCALE GENOMIC DNA]</scope>
    <source>
        <strain evidence="2 3">DSM 14364</strain>
    </source>
</reference>
<dbReference type="Proteomes" id="UP000254925">
    <property type="component" value="Unassembled WGS sequence"/>
</dbReference>